<sequence length="431" mass="47221">MDKRWIRDGQVMDKRWTRDGQEMDKRWTRDGQEMDKRWTSGNTGLVGGSVPVFDEVVISTSLMSNIESVDELSGVVVCQAGCVLETIDQHLEQFGFMMPLDLGAKGSCHIGGNVATNAGGLRLLRYGSLQGSVLGLEAVTADGTVLDCMSSLRKDNTGYHIKNLLIGSEGTLGIITKVAILCPVRPQAISLALLSLDSFSTALATACRAKSMLGEILSSCEFIDASSMECVTKNLNLVCPVAAANCYLLLETSGSNGEHDQAKLEAFLERSMEESGVQDGTLASEPSRMSKIWQLRERLAEALLLEGYVFKQDISLPLTEYYALVEKTRLHLGNKVSRCCGYGHLGDGNLHLNITVPHYSHEVARMLEPWLWEQVAACRGSISAEHGLGFKKRNDIHFSKAASAVALMQQIKKLMDPKAILNPYKCIPDIY</sequence>
<evidence type="ECO:0000313" key="13">
    <source>
        <dbReference type="Proteomes" id="UP000694843"/>
    </source>
</evidence>
<dbReference type="InterPro" id="IPR051264">
    <property type="entry name" value="FAD-oxidored/transferase_4"/>
</dbReference>
<dbReference type="Gene3D" id="3.30.70.2740">
    <property type="match status" value="1"/>
</dbReference>
<evidence type="ECO:0000259" key="12">
    <source>
        <dbReference type="PROSITE" id="PS51387"/>
    </source>
</evidence>
<dbReference type="PANTHER" id="PTHR43716">
    <property type="entry name" value="D-2-HYDROXYGLUTARATE DEHYDROGENASE, MITOCHONDRIAL"/>
    <property type="match status" value="1"/>
</dbReference>
<evidence type="ECO:0000256" key="11">
    <source>
        <dbReference type="ARBA" id="ARBA00049267"/>
    </source>
</evidence>
<evidence type="ECO:0000256" key="10">
    <source>
        <dbReference type="ARBA" id="ARBA00045410"/>
    </source>
</evidence>
<evidence type="ECO:0000256" key="8">
    <source>
        <dbReference type="ARBA" id="ARBA00039003"/>
    </source>
</evidence>
<dbReference type="EC" id="1.1.99.39" evidence="8"/>
<dbReference type="InterPro" id="IPR016164">
    <property type="entry name" value="FAD-linked_Oxase-like_C"/>
</dbReference>
<organism evidence="13 14">
    <name type="scientific">Hyalella azteca</name>
    <name type="common">Amphipod</name>
    <dbReference type="NCBI Taxonomy" id="294128"/>
    <lineage>
        <taxon>Eukaryota</taxon>
        <taxon>Metazoa</taxon>
        <taxon>Ecdysozoa</taxon>
        <taxon>Arthropoda</taxon>
        <taxon>Crustacea</taxon>
        <taxon>Multicrustacea</taxon>
        <taxon>Malacostraca</taxon>
        <taxon>Eumalacostraca</taxon>
        <taxon>Peracarida</taxon>
        <taxon>Amphipoda</taxon>
        <taxon>Senticaudata</taxon>
        <taxon>Talitrida</taxon>
        <taxon>Talitroidea</taxon>
        <taxon>Hyalellidae</taxon>
        <taxon>Hyalella</taxon>
    </lineage>
</organism>
<dbReference type="InterPro" id="IPR004113">
    <property type="entry name" value="FAD-bd_oxidored_4_C"/>
</dbReference>
<feature type="domain" description="FAD-binding PCMH-type" evidence="12">
    <location>
        <begin position="1"/>
        <end position="185"/>
    </location>
</feature>
<dbReference type="OMA" id="YNEDWMR"/>
<dbReference type="Gene3D" id="3.30.465.10">
    <property type="match status" value="1"/>
</dbReference>
<dbReference type="FunFam" id="3.30.465.10:FF:000001">
    <property type="entry name" value="D-2-hydroxyglutarate dehydrogenase, mitochondrial"/>
    <property type="match status" value="1"/>
</dbReference>
<dbReference type="SUPFAM" id="SSF55103">
    <property type="entry name" value="FAD-linked oxidases, C-terminal domain"/>
    <property type="match status" value="1"/>
</dbReference>
<keyword evidence="5" id="KW-0274">FAD</keyword>
<dbReference type="Pfam" id="PF01565">
    <property type="entry name" value="FAD_binding_4"/>
    <property type="match status" value="1"/>
</dbReference>
<dbReference type="GeneID" id="108678492"/>
<dbReference type="AlphaFoldDB" id="A0A8B7P9F8"/>
<dbReference type="Gene3D" id="1.10.45.10">
    <property type="entry name" value="Vanillyl-alcohol Oxidase, Chain A, domain 4"/>
    <property type="match status" value="1"/>
</dbReference>
<name>A0A8B7P9F8_HYAAZ</name>
<evidence type="ECO:0000256" key="7">
    <source>
        <dbReference type="ARBA" id="ARBA00023140"/>
    </source>
</evidence>
<evidence type="ECO:0000256" key="1">
    <source>
        <dbReference type="ARBA" id="ARBA00001974"/>
    </source>
</evidence>
<dbReference type="KEGG" id="hazt:108678492"/>
<keyword evidence="13" id="KW-1185">Reference proteome</keyword>
<evidence type="ECO:0000256" key="4">
    <source>
        <dbReference type="ARBA" id="ARBA00022630"/>
    </source>
</evidence>
<dbReference type="InterPro" id="IPR016166">
    <property type="entry name" value="FAD-bd_PCMH"/>
</dbReference>
<comment type="function">
    <text evidence="10">Catalyzes the oxidation of D-2-hydroxyglutarate (D-2-HG) to alpha-ketoglutarate. Also catalyzes the oxidation of other D-2-hydroxyacids, such as D-malate (D-MAL) and D-lactate (D-LAC). Exhibits high activities towards D-2-HG and D-MAL but a very weak activity towards D-LAC.</text>
</comment>
<dbReference type="GO" id="GO:0005739">
    <property type="term" value="C:mitochondrion"/>
    <property type="evidence" value="ECO:0007669"/>
    <property type="project" value="TreeGrafter"/>
</dbReference>
<dbReference type="InterPro" id="IPR036318">
    <property type="entry name" value="FAD-bd_PCMH-like_sf"/>
</dbReference>
<dbReference type="InterPro" id="IPR016171">
    <property type="entry name" value="Vanillyl_alc_oxidase_C-sub2"/>
</dbReference>
<evidence type="ECO:0000256" key="2">
    <source>
        <dbReference type="ARBA" id="ARBA00004275"/>
    </source>
</evidence>
<dbReference type="RefSeq" id="XP_018022427.1">
    <property type="nucleotide sequence ID" value="XM_018166938.2"/>
</dbReference>
<dbReference type="PROSITE" id="PS51387">
    <property type="entry name" value="FAD_PCMH"/>
    <property type="match status" value="1"/>
</dbReference>
<dbReference type="Pfam" id="PF02913">
    <property type="entry name" value="FAD-oxidase_C"/>
    <property type="match status" value="1"/>
</dbReference>
<protein>
    <recommendedName>
        <fullName evidence="9">D-2-hydroxyglutarate dehydrogenase, mitochondrial</fullName>
        <ecNumber evidence="8">1.1.99.39</ecNumber>
    </recommendedName>
</protein>
<proteinExistence type="inferred from homology"/>
<dbReference type="OrthoDB" id="5332616at2759"/>
<evidence type="ECO:0000256" key="6">
    <source>
        <dbReference type="ARBA" id="ARBA00023002"/>
    </source>
</evidence>
<dbReference type="FunFam" id="3.30.70.2190:FF:000001">
    <property type="entry name" value="D-2-hydroxyglutarate dehydrogenase mitochondrial"/>
    <property type="match status" value="1"/>
</dbReference>
<reference evidence="14" key="1">
    <citation type="submission" date="2025-08" db="UniProtKB">
        <authorList>
            <consortium name="RefSeq"/>
        </authorList>
    </citation>
    <scope>IDENTIFICATION</scope>
    <source>
        <tissue evidence="14">Whole organism</tissue>
    </source>
</reference>
<evidence type="ECO:0000256" key="5">
    <source>
        <dbReference type="ARBA" id="ARBA00022827"/>
    </source>
</evidence>
<dbReference type="Proteomes" id="UP000694843">
    <property type="component" value="Unplaced"/>
</dbReference>
<keyword evidence="4" id="KW-0285">Flavoprotein</keyword>
<dbReference type="FunFam" id="3.30.70.2740:FF:000002">
    <property type="entry name" value="D-2-hydroxyglutarate dehydrogenase mitochondrial"/>
    <property type="match status" value="1"/>
</dbReference>
<dbReference type="FunFam" id="1.10.45.10:FF:000001">
    <property type="entry name" value="D-lactate dehydrogenase mitochondrial"/>
    <property type="match status" value="1"/>
</dbReference>
<dbReference type="GO" id="GO:0005777">
    <property type="term" value="C:peroxisome"/>
    <property type="evidence" value="ECO:0007669"/>
    <property type="project" value="UniProtKB-SubCell"/>
</dbReference>
<dbReference type="InterPro" id="IPR016169">
    <property type="entry name" value="FAD-bd_PCMH_sub2"/>
</dbReference>
<accession>A0A8B7P9F8</accession>
<comment type="subcellular location">
    <subcellularLocation>
        <location evidence="2">Peroxisome</location>
    </subcellularLocation>
</comment>
<evidence type="ECO:0000256" key="3">
    <source>
        <dbReference type="ARBA" id="ARBA00008000"/>
    </source>
</evidence>
<dbReference type="InterPro" id="IPR006094">
    <property type="entry name" value="Oxid_FAD_bind_N"/>
</dbReference>
<keyword evidence="6" id="KW-0560">Oxidoreductase</keyword>
<comment type="similarity">
    <text evidence="3">Belongs to the FAD-binding oxidoreductase/transferase type 4 family.</text>
</comment>
<keyword evidence="7" id="KW-0576">Peroxisome</keyword>
<dbReference type="Gene3D" id="3.30.70.2190">
    <property type="match status" value="1"/>
</dbReference>
<comment type="cofactor">
    <cofactor evidence="1">
        <name>FAD</name>
        <dbReference type="ChEBI" id="CHEBI:57692"/>
    </cofactor>
</comment>
<dbReference type="GO" id="GO:0051990">
    <property type="term" value="F:(R)-2-hydroxyglutarate dehydrogenase activity"/>
    <property type="evidence" value="ECO:0007669"/>
    <property type="project" value="UniProtKB-EC"/>
</dbReference>
<dbReference type="SUPFAM" id="SSF56176">
    <property type="entry name" value="FAD-binding/transporter-associated domain-like"/>
    <property type="match status" value="1"/>
</dbReference>
<dbReference type="GO" id="GO:0071949">
    <property type="term" value="F:FAD binding"/>
    <property type="evidence" value="ECO:0007669"/>
    <property type="project" value="InterPro"/>
</dbReference>
<evidence type="ECO:0000256" key="9">
    <source>
        <dbReference type="ARBA" id="ARBA00039639"/>
    </source>
</evidence>
<evidence type="ECO:0000313" key="14">
    <source>
        <dbReference type="RefSeq" id="XP_018022427.1"/>
    </source>
</evidence>
<gene>
    <name evidence="14" type="primary">LOC108678492</name>
</gene>
<comment type="catalytic activity">
    <reaction evidence="11">
        <text>(R)-malate + A = oxaloacetate + AH2</text>
        <dbReference type="Rhea" id="RHEA:67460"/>
        <dbReference type="ChEBI" id="CHEBI:13193"/>
        <dbReference type="ChEBI" id="CHEBI:15588"/>
        <dbReference type="ChEBI" id="CHEBI:16452"/>
        <dbReference type="ChEBI" id="CHEBI:17499"/>
    </reaction>
    <physiologicalReaction direction="left-to-right" evidence="11">
        <dbReference type="Rhea" id="RHEA:67461"/>
    </physiologicalReaction>
</comment>
<dbReference type="PANTHER" id="PTHR43716:SF1">
    <property type="entry name" value="D-2-HYDROXYGLUTARATE DEHYDROGENASE, MITOCHONDRIAL"/>
    <property type="match status" value="1"/>
</dbReference>